<evidence type="ECO:0000256" key="3">
    <source>
        <dbReference type="HAMAP-Rule" id="MF_01384"/>
    </source>
</evidence>
<comment type="function">
    <text evidence="3">Required for maturation of urease via the functional incorporation of the urease nickel metallocenter.</text>
</comment>
<comment type="caution">
    <text evidence="4">The sequence shown here is derived from an EMBL/GenBank/DDBJ whole genome shotgun (WGS) entry which is preliminary data.</text>
</comment>
<dbReference type="Proteomes" id="UP000295382">
    <property type="component" value="Unassembled WGS sequence"/>
</dbReference>
<keyword evidence="5" id="KW-1185">Reference proteome</keyword>
<keyword evidence="3" id="KW-0996">Nickel insertion</keyword>
<keyword evidence="3" id="KW-0963">Cytoplasm</keyword>
<name>A0A4R3I161_PAULE</name>
<dbReference type="PANTHER" id="PTHR33643">
    <property type="entry name" value="UREASE ACCESSORY PROTEIN D"/>
    <property type="match status" value="1"/>
</dbReference>
<keyword evidence="2 3" id="KW-0143">Chaperone</keyword>
<organism evidence="4 5">
    <name type="scientific">Paucimonas lemoignei</name>
    <name type="common">Pseudomonas lemoignei</name>
    <dbReference type="NCBI Taxonomy" id="29443"/>
    <lineage>
        <taxon>Bacteria</taxon>
        <taxon>Pseudomonadati</taxon>
        <taxon>Pseudomonadota</taxon>
        <taxon>Betaproteobacteria</taxon>
        <taxon>Burkholderiales</taxon>
        <taxon>Burkholderiaceae</taxon>
        <taxon>Paucimonas</taxon>
    </lineage>
</organism>
<evidence type="ECO:0000313" key="5">
    <source>
        <dbReference type="Proteomes" id="UP000295382"/>
    </source>
</evidence>
<dbReference type="OrthoDB" id="9798842at2"/>
<dbReference type="AlphaFoldDB" id="A0A4R3I161"/>
<proteinExistence type="inferred from homology"/>
<sequence length="294" mass="31424">MKSEFAALAGATSPHLAATDRHWQASLTLGFADDRGTTRLVERSHSGPLRVQKPLYPEGPAVCHAIVVHPPGGVVGGDRLTITAHVQSRAHALLSTPGAAKWYRANGHVSGQHVKLEVSDGGAMEWLPQETIFFNDADVRLDQEIELAADASYIGCEILCFGRTASGESFEAGRVVQRTSIRRGGKLIWFEQGAIHAGQAMHSPLALAGHSVCATLLAVGKSLPAPLLQDLREQAASLTGGVGMLGATQMKQVCVLRYLGDSSEVARQVMVAAWHLLRPALLGREAVVPRIWQT</sequence>
<dbReference type="EMBL" id="SLZQ01000002">
    <property type="protein sequence ID" value="TCS38431.1"/>
    <property type="molecule type" value="Genomic_DNA"/>
</dbReference>
<dbReference type="HAMAP" id="MF_01384">
    <property type="entry name" value="UreD"/>
    <property type="match status" value="1"/>
</dbReference>
<accession>A0A4R3I161</accession>
<comment type="subunit">
    <text evidence="3">UreD, UreF and UreG form a complex that acts as a GTP-hydrolysis-dependent molecular chaperone, activating the urease apoprotein by helping to assemble the nickel containing metallocenter of UreC. The UreE protein probably delivers the nickel.</text>
</comment>
<evidence type="ECO:0000256" key="1">
    <source>
        <dbReference type="ARBA" id="ARBA00007177"/>
    </source>
</evidence>
<comment type="similarity">
    <text evidence="1 3">Belongs to the UreD family.</text>
</comment>
<dbReference type="PANTHER" id="PTHR33643:SF1">
    <property type="entry name" value="UREASE ACCESSORY PROTEIN D"/>
    <property type="match status" value="1"/>
</dbReference>
<gene>
    <name evidence="3" type="primary">ureD</name>
    <name evidence="4" type="ORF">EDC30_102170</name>
</gene>
<dbReference type="InterPro" id="IPR002669">
    <property type="entry name" value="UreD"/>
</dbReference>
<evidence type="ECO:0000313" key="4">
    <source>
        <dbReference type="EMBL" id="TCS38431.1"/>
    </source>
</evidence>
<evidence type="ECO:0000256" key="2">
    <source>
        <dbReference type="ARBA" id="ARBA00023186"/>
    </source>
</evidence>
<protein>
    <recommendedName>
        <fullName evidence="3">Urease accessory protein UreD</fullName>
    </recommendedName>
</protein>
<reference evidence="4 5" key="1">
    <citation type="submission" date="2019-03" db="EMBL/GenBank/DDBJ databases">
        <title>Genomic Encyclopedia of Type Strains, Phase IV (KMG-IV): sequencing the most valuable type-strain genomes for metagenomic binning, comparative biology and taxonomic classification.</title>
        <authorList>
            <person name="Goeker M."/>
        </authorList>
    </citation>
    <scope>NUCLEOTIDE SEQUENCE [LARGE SCALE GENOMIC DNA]</scope>
    <source>
        <strain evidence="4 5">DSM 7445</strain>
    </source>
</reference>
<dbReference type="RefSeq" id="WP_132257505.1">
    <property type="nucleotide sequence ID" value="NZ_SLZQ01000002.1"/>
</dbReference>
<dbReference type="GO" id="GO:0016151">
    <property type="term" value="F:nickel cation binding"/>
    <property type="evidence" value="ECO:0007669"/>
    <property type="project" value="UniProtKB-UniRule"/>
</dbReference>
<dbReference type="Pfam" id="PF01774">
    <property type="entry name" value="UreD"/>
    <property type="match status" value="1"/>
</dbReference>
<comment type="subcellular location">
    <subcellularLocation>
        <location evidence="3">Cytoplasm</location>
    </subcellularLocation>
</comment>
<dbReference type="GO" id="GO:0005737">
    <property type="term" value="C:cytoplasm"/>
    <property type="evidence" value="ECO:0007669"/>
    <property type="project" value="UniProtKB-SubCell"/>
</dbReference>